<reference evidence="2" key="1">
    <citation type="submission" date="2021-06" db="EMBL/GenBank/DDBJ databases">
        <title>Comparative genomics, transcriptomics and evolutionary studies reveal genomic signatures of adaptation to plant cell wall in hemibiotrophic fungi.</title>
        <authorList>
            <consortium name="DOE Joint Genome Institute"/>
            <person name="Baroncelli R."/>
            <person name="Diaz J.F."/>
            <person name="Benocci T."/>
            <person name="Peng M."/>
            <person name="Battaglia E."/>
            <person name="Haridas S."/>
            <person name="Andreopoulos W."/>
            <person name="Labutti K."/>
            <person name="Pangilinan J."/>
            <person name="Floch G.L."/>
            <person name="Makela M.R."/>
            <person name="Henrissat B."/>
            <person name="Grigoriev I.V."/>
            <person name="Crouch J.A."/>
            <person name="De Vries R.P."/>
            <person name="Sukno S.A."/>
            <person name="Thon M.R."/>
        </authorList>
    </citation>
    <scope>NUCLEOTIDE SEQUENCE</scope>
    <source>
        <strain evidence="2">CBS 125086</strain>
    </source>
</reference>
<dbReference type="GeneID" id="85435740"/>
<name>A0AAD8QB71_9PEZI</name>
<gene>
    <name evidence="2" type="ORF">LY79DRAFT_205873</name>
</gene>
<evidence type="ECO:0000256" key="1">
    <source>
        <dbReference type="SAM" id="MobiDB-lite"/>
    </source>
</evidence>
<feature type="region of interest" description="Disordered" evidence="1">
    <location>
        <begin position="47"/>
        <end position="66"/>
    </location>
</feature>
<proteinExistence type="predicted"/>
<comment type="caution">
    <text evidence="2">The sequence shown here is derived from an EMBL/GenBank/DDBJ whole genome shotgun (WGS) entry which is preliminary data.</text>
</comment>
<keyword evidence="3" id="KW-1185">Reference proteome</keyword>
<dbReference type="Proteomes" id="UP001230504">
    <property type="component" value="Unassembled WGS sequence"/>
</dbReference>
<protein>
    <submittedName>
        <fullName evidence="2">Uncharacterized protein</fullName>
    </submittedName>
</protein>
<evidence type="ECO:0000313" key="3">
    <source>
        <dbReference type="Proteomes" id="UP001230504"/>
    </source>
</evidence>
<evidence type="ECO:0000313" key="2">
    <source>
        <dbReference type="EMBL" id="KAK1599034.1"/>
    </source>
</evidence>
<dbReference type="AlphaFoldDB" id="A0AAD8QB71"/>
<organism evidence="2 3">
    <name type="scientific">Colletotrichum navitas</name>
    <dbReference type="NCBI Taxonomy" id="681940"/>
    <lineage>
        <taxon>Eukaryota</taxon>
        <taxon>Fungi</taxon>
        <taxon>Dikarya</taxon>
        <taxon>Ascomycota</taxon>
        <taxon>Pezizomycotina</taxon>
        <taxon>Sordariomycetes</taxon>
        <taxon>Hypocreomycetidae</taxon>
        <taxon>Glomerellales</taxon>
        <taxon>Glomerellaceae</taxon>
        <taxon>Colletotrichum</taxon>
        <taxon>Colletotrichum graminicola species complex</taxon>
    </lineage>
</organism>
<dbReference type="RefSeq" id="XP_060419696.1">
    <property type="nucleotide sequence ID" value="XM_060551500.1"/>
</dbReference>
<dbReference type="EMBL" id="JAHLJV010000003">
    <property type="protein sequence ID" value="KAK1599034.1"/>
    <property type="molecule type" value="Genomic_DNA"/>
</dbReference>
<sequence>MGLDQAMEKEGCVPPVCVPRPAPTIQLCPHMWPSRPPAVDIEAFYQGGGGGGKEEATREKSRPTRPVADWPSLCGGAVGAGADNPSRGTCLVPRESELTHVYRDVLGLPVSCLNGLSRECGDLLSRNGERHILLVLRCLAWPSDLRPPTSRPSLFLSLSRCLLVSRKVTTVQPTPYAHAALVL</sequence>
<feature type="compositionally biased region" description="Basic and acidic residues" evidence="1">
    <location>
        <begin position="52"/>
        <end position="62"/>
    </location>
</feature>
<accession>A0AAD8QB71</accession>